<dbReference type="PANTHER" id="PTHR10695:SF46">
    <property type="entry name" value="BIFUNCTIONAL COENZYME A SYNTHASE-RELATED"/>
    <property type="match status" value="1"/>
</dbReference>
<dbReference type="Gene3D" id="3.40.50.300">
    <property type="entry name" value="P-loop containing nucleotide triphosphate hydrolases"/>
    <property type="match status" value="1"/>
</dbReference>
<reference evidence="3" key="1">
    <citation type="journal article" date="2021" name="Open Biol.">
        <title>Shared evolutionary footprints suggest mitochondrial oxidative damage underlies multiple complex I losses in fungi.</title>
        <authorList>
            <person name="Schikora-Tamarit M.A."/>
            <person name="Marcet-Houben M."/>
            <person name="Nosek J."/>
            <person name="Gabaldon T."/>
        </authorList>
    </citation>
    <scope>NUCLEOTIDE SEQUENCE</scope>
    <source>
        <strain evidence="3">CBS6075</strain>
    </source>
</reference>
<dbReference type="EMBL" id="JAEUBE010000295">
    <property type="protein sequence ID" value="KAH3665889.1"/>
    <property type="molecule type" value="Genomic_DNA"/>
</dbReference>
<dbReference type="HAMAP" id="MF_00376">
    <property type="entry name" value="Dephospho_CoA_kinase"/>
    <property type="match status" value="1"/>
</dbReference>
<evidence type="ECO:0000313" key="4">
    <source>
        <dbReference type="Proteomes" id="UP000769157"/>
    </source>
</evidence>
<evidence type="ECO:0000313" key="3">
    <source>
        <dbReference type="EMBL" id="KAH3665889.1"/>
    </source>
</evidence>
<dbReference type="InterPro" id="IPR027417">
    <property type="entry name" value="P-loop_NTPase"/>
</dbReference>
<dbReference type="CDD" id="cd02022">
    <property type="entry name" value="DPCK"/>
    <property type="match status" value="1"/>
</dbReference>
<reference evidence="3" key="2">
    <citation type="submission" date="2021-01" db="EMBL/GenBank/DDBJ databases">
        <authorList>
            <person name="Schikora-Tamarit M.A."/>
        </authorList>
    </citation>
    <scope>NUCLEOTIDE SEQUENCE</scope>
    <source>
        <strain evidence="3">CBS6075</strain>
    </source>
</reference>
<dbReference type="Proteomes" id="UP000769157">
    <property type="component" value="Unassembled WGS sequence"/>
</dbReference>
<sequence length="243" mass="27708">MLVIGLTGGIASGKSTVSKRLHDEYNITIIDADKIAREIVQPGLPAYNKIVKYFGNKVNNLVLPDRSLNRPALGAYVFQNKDELKVLNKITHGQVRKEMIWLLFRSWFRMEAMVVLDVPLLFEAGLDLICGTTLCVFCDPKLQLERLMSRNPELSRTECEKRIANQMPTEEKIARSDYSLSNDSTVEALYEEISQVISRVRPTKLTTILQYFPPIGALFALKIVVQRWWEQRSNSSTSKDKQS</sequence>
<dbReference type="PANTHER" id="PTHR10695">
    <property type="entry name" value="DEPHOSPHO-COA KINASE-RELATED"/>
    <property type="match status" value="1"/>
</dbReference>
<dbReference type="GO" id="GO:0005524">
    <property type="term" value="F:ATP binding"/>
    <property type="evidence" value="ECO:0007669"/>
    <property type="project" value="UniProtKB-KW"/>
</dbReference>
<dbReference type="GeneID" id="70236043"/>
<protein>
    <recommendedName>
        <fullName evidence="5">Dephospho-CoA kinase CAB5</fullName>
    </recommendedName>
</protein>
<dbReference type="NCBIfam" id="TIGR00152">
    <property type="entry name" value="dephospho-CoA kinase"/>
    <property type="match status" value="1"/>
</dbReference>
<dbReference type="InterPro" id="IPR001977">
    <property type="entry name" value="Depp_CoAkinase"/>
</dbReference>
<keyword evidence="2" id="KW-0067">ATP-binding</keyword>
<organism evidence="3 4">
    <name type="scientific">Ogataea philodendri</name>
    <dbReference type="NCBI Taxonomy" id="1378263"/>
    <lineage>
        <taxon>Eukaryota</taxon>
        <taxon>Fungi</taxon>
        <taxon>Dikarya</taxon>
        <taxon>Ascomycota</taxon>
        <taxon>Saccharomycotina</taxon>
        <taxon>Pichiomycetes</taxon>
        <taxon>Pichiales</taxon>
        <taxon>Pichiaceae</taxon>
        <taxon>Ogataea</taxon>
    </lineage>
</organism>
<name>A0A9P8P6J8_9ASCO</name>
<gene>
    <name evidence="3" type="ORF">OGAPHI_004078</name>
</gene>
<accession>A0A9P8P6J8</accession>
<keyword evidence="4" id="KW-1185">Reference proteome</keyword>
<dbReference type="GO" id="GO:0015937">
    <property type="term" value="P:coenzyme A biosynthetic process"/>
    <property type="evidence" value="ECO:0007669"/>
    <property type="project" value="InterPro"/>
</dbReference>
<dbReference type="GO" id="GO:0004140">
    <property type="term" value="F:dephospho-CoA kinase activity"/>
    <property type="evidence" value="ECO:0007669"/>
    <property type="project" value="InterPro"/>
</dbReference>
<dbReference type="RefSeq" id="XP_046061093.1">
    <property type="nucleotide sequence ID" value="XM_046205117.1"/>
</dbReference>
<evidence type="ECO:0000256" key="1">
    <source>
        <dbReference type="ARBA" id="ARBA00022741"/>
    </source>
</evidence>
<dbReference type="AlphaFoldDB" id="A0A9P8P6J8"/>
<evidence type="ECO:0000256" key="2">
    <source>
        <dbReference type="ARBA" id="ARBA00022840"/>
    </source>
</evidence>
<dbReference type="OrthoDB" id="247245at2759"/>
<keyword evidence="1" id="KW-0547">Nucleotide-binding</keyword>
<evidence type="ECO:0008006" key="5">
    <source>
        <dbReference type="Google" id="ProtNLM"/>
    </source>
</evidence>
<dbReference type="PROSITE" id="PS51219">
    <property type="entry name" value="DPCK"/>
    <property type="match status" value="1"/>
</dbReference>
<dbReference type="SUPFAM" id="SSF52540">
    <property type="entry name" value="P-loop containing nucleoside triphosphate hydrolases"/>
    <property type="match status" value="1"/>
</dbReference>
<proteinExistence type="inferred from homology"/>
<dbReference type="Pfam" id="PF01121">
    <property type="entry name" value="CoaE"/>
    <property type="match status" value="1"/>
</dbReference>
<comment type="caution">
    <text evidence="3">The sequence shown here is derived from an EMBL/GenBank/DDBJ whole genome shotgun (WGS) entry which is preliminary data.</text>
</comment>